<dbReference type="PANTHER" id="PTHR11200:SF275">
    <property type="entry name" value="LD06095P"/>
    <property type="match status" value="1"/>
</dbReference>
<comment type="caution">
    <text evidence="2">The sequence shown here is derived from an EMBL/GenBank/DDBJ whole genome shotgun (WGS) entry which is preliminary data.</text>
</comment>
<evidence type="ECO:0000313" key="3">
    <source>
        <dbReference type="Proteomes" id="UP000285301"/>
    </source>
</evidence>
<dbReference type="InterPro" id="IPR000300">
    <property type="entry name" value="IPPc"/>
</dbReference>
<keyword evidence="3" id="KW-1185">Reference proteome</keyword>
<proteinExistence type="predicted"/>
<name>A0A3S3NZN9_9ACAR</name>
<dbReference type="SMART" id="SM00128">
    <property type="entry name" value="IPPc"/>
    <property type="match status" value="1"/>
</dbReference>
<accession>A0A3S3NZN9</accession>
<dbReference type="PANTHER" id="PTHR11200">
    <property type="entry name" value="INOSITOL 5-PHOSPHATASE"/>
    <property type="match status" value="1"/>
</dbReference>
<feature type="domain" description="Inositol polyphosphate-related phosphatase" evidence="1">
    <location>
        <begin position="1"/>
        <end position="274"/>
    </location>
</feature>
<sequence>MKDLLNLEASSNRPTIYAIGFQEVNPILSSSDTNENLWTISLINTFEKYDYELLAKKSIHGSFVIIFIAKSESSNVQLVEGRSVRTGFFGIFGNKGGNAIRFNFKGTSLCFVGAHFHAGDEELKKRIVDYREINNKVVFDNPDTKRIINHDLVFWFGDLNFRIDDYSAEEINDIVKTESTSVTVGKLMQKDQLKKSMKEGLVFDDYFEGRPNFRPTYKFKFGTDDYNLERKPAFTDRILYRARSSIIVQQLNYDSNESFKISDHKPVYAMFSIS</sequence>
<evidence type="ECO:0000313" key="2">
    <source>
        <dbReference type="EMBL" id="RWS01865.1"/>
    </source>
</evidence>
<dbReference type="InterPro" id="IPR036691">
    <property type="entry name" value="Endo/exonu/phosph_ase_sf"/>
</dbReference>
<dbReference type="OrthoDB" id="62798at2759"/>
<dbReference type="Gene3D" id="3.60.10.10">
    <property type="entry name" value="Endonuclease/exonuclease/phosphatase"/>
    <property type="match status" value="1"/>
</dbReference>
<dbReference type="AlphaFoldDB" id="A0A3S3NZN9"/>
<dbReference type="GO" id="GO:0005737">
    <property type="term" value="C:cytoplasm"/>
    <property type="evidence" value="ECO:0007669"/>
    <property type="project" value="TreeGrafter"/>
</dbReference>
<dbReference type="STRING" id="1965070.A0A3S3NZN9"/>
<dbReference type="GO" id="GO:0001726">
    <property type="term" value="C:ruffle"/>
    <property type="evidence" value="ECO:0007669"/>
    <property type="project" value="TreeGrafter"/>
</dbReference>
<dbReference type="Proteomes" id="UP000285301">
    <property type="component" value="Unassembled WGS sequence"/>
</dbReference>
<evidence type="ECO:0000259" key="1">
    <source>
        <dbReference type="SMART" id="SM00128"/>
    </source>
</evidence>
<dbReference type="SUPFAM" id="SSF56219">
    <property type="entry name" value="DNase I-like"/>
    <property type="match status" value="1"/>
</dbReference>
<feature type="non-terminal residue" evidence="2">
    <location>
        <position position="274"/>
    </location>
</feature>
<reference evidence="2 3" key="1">
    <citation type="journal article" date="2018" name="Gigascience">
        <title>Genomes of trombidid mites reveal novel predicted allergens and laterally-transferred genes associated with secondary metabolism.</title>
        <authorList>
            <person name="Dong X."/>
            <person name="Chaisiri K."/>
            <person name="Xia D."/>
            <person name="Armstrong S.D."/>
            <person name="Fang Y."/>
            <person name="Donnelly M.J."/>
            <person name="Kadowaki T."/>
            <person name="McGarry J.W."/>
            <person name="Darby A.C."/>
            <person name="Makepeace B.L."/>
        </authorList>
    </citation>
    <scope>NUCLEOTIDE SEQUENCE [LARGE SCALE GENOMIC DNA]</scope>
    <source>
        <strain evidence="2">UoL-WK</strain>
    </source>
</reference>
<dbReference type="EMBL" id="NCKU01008489">
    <property type="protein sequence ID" value="RWS01865.1"/>
    <property type="molecule type" value="Genomic_DNA"/>
</dbReference>
<gene>
    <name evidence="2" type="ORF">B4U79_06530</name>
</gene>
<organism evidence="2 3">
    <name type="scientific">Dinothrombium tinctorium</name>
    <dbReference type="NCBI Taxonomy" id="1965070"/>
    <lineage>
        <taxon>Eukaryota</taxon>
        <taxon>Metazoa</taxon>
        <taxon>Ecdysozoa</taxon>
        <taxon>Arthropoda</taxon>
        <taxon>Chelicerata</taxon>
        <taxon>Arachnida</taxon>
        <taxon>Acari</taxon>
        <taxon>Acariformes</taxon>
        <taxon>Trombidiformes</taxon>
        <taxon>Prostigmata</taxon>
        <taxon>Anystina</taxon>
        <taxon>Parasitengona</taxon>
        <taxon>Trombidioidea</taxon>
        <taxon>Trombidiidae</taxon>
        <taxon>Dinothrombium</taxon>
    </lineage>
</organism>
<dbReference type="InterPro" id="IPR046985">
    <property type="entry name" value="IP5"/>
</dbReference>
<dbReference type="GO" id="GO:0005886">
    <property type="term" value="C:plasma membrane"/>
    <property type="evidence" value="ECO:0007669"/>
    <property type="project" value="TreeGrafter"/>
</dbReference>
<protein>
    <submittedName>
        <fullName evidence="2">Inositol polyphosphate 5-phosphatase K-like protein</fullName>
    </submittedName>
</protein>
<dbReference type="GO" id="GO:0004439">
    <property type="term" value="F:phosphatidylinositol-4,5-bisphosphate 5-phosphatase activity"/>
    <property type="evidence" value="ECO:0007669"/>
    <property type="project" value="TreeGrafter"/>
</dbReference>
<dbReference type="Pfam" id="PF22669">
    <property type="entry name" value="Exo_endo_phos2"/>
    <property type="match status" value="1"/>
</dbReference>
<dbReference type="GO" id="GO:0046856">
    <property type="term" value="P:phosphatidylinositol dephosphorylation"/>
    <property type="evidence" value="ECO:0007669"/>
    <property type="project" value="InterPro"/>
</dbReference>